<feature type="transmembrane region" description="Helical" evidence="9">
    <location>
        <begin position="114"/>
        <end position="138"/>
    </location>
</feature>
<evidence type="ECO:0000256" key="9">
    <source>
        <dbReference type="SAM" id="Phobius"/>
    </source>
</evidence>
<evidence type="ECO:0000256" key="4">
    <source>
        <dbReference type="ARBA" id="ARBA00022475"/>
    </source>
</evidence>
<dbReference type="PANTHER" id="PTHR38438:SF1">
    <property type="entry name" value="RIBOFLAVIN TRANSPORTER RIBU"/>
    <property type="match status" value="1"/>
</dbReference>
<feature type="transmembrane region" description="Helical" evidence="9">
    <location>
        <begin position="84"/>
        <end position="105"/>
    </location>
</feature>
<comment type="function">
    <text evidence="8">Probably a riboflavin-binding protein that interacts with the energy-coupling factor (ECF) ABC-transporter complex.</text>
</comment>
<dbReference type="Proteomes" id="UP000831782">
    <property type="component" value="Chromosome"/>
</dbReference>
<evidence type="ECO:0000256" key="7">
    <source>
        <dbReference type="ARBA" id="ARBA00023136"/>
    </source>
</evidence>
<name>A0ABY4F1V1_9BACI</name>
<keyword evidence="7 8" id="KW-0472">Membrane</keyword>
<reference evidence="10 11" key="1">
    <citation type="submission" date="2022-04" db="EMBL/GenBank/DDBJ databases">
        <title>Gracilibacillus sp. isolated from saltern.</title>
        <authorList>
            <person name="Won M."/>
            <person name="Lee C.-M."/>
            <person name="Woen H.-Y."/>
            <person name="Kwon S.-W."/>
        </authorList>
    </citation>
    <scope>NUCLEOTIDE SEQUENCE [LARGE SCALE GENOMIC DNA]</scope>
    <source>
        <strain evidence="10 11">SSWR10-1</strain>
    </source>
</reference>
<evidence type="ECO:0000256" key="3">
    <source>
        <dbReference type="ARBA" id="ARBA00022448"/>
    </source>
</evidence>
<evidence type="ECO:0000256" key="5">
    <source>
        <dbReference type="ARBA" id="ARBA00022692"/>
    </source>
</evidence>
<dbReference type="Gene3D" id="1.10.1760.20">
    <property type="match status" value="1"/>
</dbReference>
<evidence type="ECO:0000313" key="10">
    <source>
        <dbReference type="EMBL" id="UOQ50646.1"/>
    </source>
</evidence>
<feature type="transmembrane region" description="Helical" evidence="9">
    <location>
        <begin position="53"/>
        <end position="78"/>
    </location>
</feature>
<feature type="transmembrane region" description="Helical" evidence="9">
    <location>
        <begin position="12"/>
        <end position="32"/>
    </location>
</feature>
<dbReference type="EMBL" id="CP095072">
    <property type="protein sequence ID" value="UOQ50646.1"/>
    <property type="molecule type" value="Genomic_DNA"/>
</dbReference>
<dbReference type="PANTHER" id="PTHR38438">
    <property type="entry name" value="RIBOFLAVIN TRANSPORTER RIBU"/>
    <property type="match status" value="1"/>
</dbReference>
<dbReference type="PIRSF" id="PIRSF037778">
    <property type="entry name" value="UCP037778_transp_RibU"/>
    <property type="match status" value="1"/>
</dbReference>
<sequence>MILKSAQTSNLYRLIVISIMGTISVLLILLNFPLPFPFIPAYLRIDLSDIPALIAGVMFSPLAGVLVVAIKNLLYVIVTAISDPIGAIANFFAGVFYVLPVVYLFKKQQTMKNVLIGLAIGTIIMTIGMSLLNYFAIIPAYSLFMGWEEMSQNVKMSTVLVGILPFNLIKGIIVAVVFALIFVKLQKWIIEKN</sequence>
<accession>A0ABY4F1V1</accession>
<evidence type="ECO:0000313" key="11">
    <source>
        <dbReference type="Proteomes" id="UP000831782"/>
    </source>
</evidence>
<comment type="subcellular location">
    <subcellularLocation>
        <location evidence="1">Cell membrane</location>
        <topology evidence="1">Multi-pass membrane protein</topology>
    </subcellularLocation>
</comment>
<protein>
    <recommendedName>
        <fullName evidence="8">Riboflavin transporter</fullName>
    </recommendedName>
</protein>
<organism evidence="10 11">
    <name type="scientific">Gracilibacillus caseinilyticus</name>
    <dbReference type="NCBI Taxonomy" id="2932256"/>
    <lineage>
        <taxon>Bacteria</taxon>
        <taxon>Bacillati</taxon>
        <taxon>Bacillota</taxon>
        <taxon>Bacilli</taxon>
        <taxon>Bacillales</taxon>
        <taxon>Bacillaceae</taxon>
        <taxon>Gracilibacillus</taxon>
    </lineage>
</organism>
<dbReference type="InterPro" id="IPR025720">
    <property type="entry name" value="RibU"/>
</dbReference>
<evidence type="ECO:0000256" key="6">
    <source>
        <dbReference type="ARBA" id="ARBA00022989"/>
    </source>
</evidence>
<keyword evidence="6 9" id="KW-1133">Transmembrane helix</keyword>
<keyword evidence="3 8" id="KW-0813">Transport</keyword>
<feature type="transmembrane region" description="Helical" evidence="9">
    <location>
        <begin position="158"/>
        <end position="183"/>
    </location>
</feature>
<dbReference type="InterPro" id="IPR024529">
    <property type="entry name" value="ECF_trnsprt_substrate-spec"/>
</dbReference>
<keyword evidence="11" id="KW-1185">Reference proteome</keyword>
<gene>
    <name evidence="10" type="ORF">MUN88_18935</name>
</gene>
<proteinExistence type="inferred from homology"/>
<comment type="similarity">
    <text evidence="2 8">Belongs to the prokaryotic riboflavin transporter (P-RFT) (TC 2.A.87) family.</text>
</comment>
<evidence type="ECO:0000256" key="8">
    <source>
        <dbReference type="PIRNR" id="PIRNR037778"/>
    </source>
</evidence>
<keyword evidence="5 9" id="KW-0812">Transmembrane</keyword>
<keyword evidence="4 8" id="KW-1003">Cell membrane</keyword>
<evidence type="ECO:0000256" key="2">
    <source>
        <dbReference type="ARBA" id="ARBA00005540"/>
    </source>
</evidence>
<dbReference type="Pfam" id="PF12822">
    <property type="entry name" value="ECF_trnsprt"/>
    <property type="match status" value="1"/>
</dbReference>
<evidence type="ECO:0000256" key="1">
    <source>
        <dbReference type="ARBA" id="ARBA00004651"/>
    </source>
</evidence>